<sequence>MTLPRSLALSMFAMLFASLSLPAHKAHAQGGKAGLVLEDFFKGKTFAYGRFGAINGTTRTFRVDLTGHVRGPVLTLREDFIYGDGERDTKTWIFTRTGPGTYSGTREDVIGETTVRVSGNVARFTYRVDLNPGGKPNIVRFYDKLTLKNDGTLRNSALVTKFLLPVARVKVNFARTLNAAKSIRP</sequence>
<evidence type="ECO:0000256" key="1">
    <source>
        <dbReference type="SAM" id="SignalP"/>
    </source>
</evidence>
<reference evidence="2 3" key="2">
    <citation type="submission" date="2012-06" db="EMBL/GenBank/DDBJ databases">
        <authorList>
            <person name="Fiebig A."/>
        </authorList>
    </citation>
    <scope>NUCLEOTIDE SEQUENCE [LARGE SCALE GENOMIC DNA]</scope>
    <source>
        <strain evidence="2 3">DFL-43</strain>
    </source>
</reference>
<dbReference type="InterPro" id="IPR024409">
    <property type="entry name" value="DUF3833"/>
</dbReference>
<dbReference type="HOGENOM" id="CLU_113723_0_0_5"/>
<feature type="signal peptide" evidence="1">
    <location>
        <begin position="1"/>
        <end position="28"/>
    </location>
</feature>
<dbReference type="RefSeq" id="WP_007199273.1">
    <property type="nucleotide sequence ID" value="NZ_CM002917.1"/>
</dbReference>
<keyword evidence="1" id="KW-0732">Signal</keyword>
<feature type="chain" id="PRO_5002737285" description="Lipoprotein" evidence="1">
    <location>
        <begin position="29"/>
        <end position="185"/>
    </location>
</feature>
<protein>
    <recommendedName>
        <fullName evidence="4">Lipoprotein</fullName>
    </recommendedName>
</protein>
<dbReference type="AlphaFoldDB" id="A9DFU1"/>
<dbReference type="EMBL" id="ABIA03000005">
    <property type="protein sequence ID" value="EDQ31664.1"/>
    <property type="molecule type" value="Genomic_DNA"/>
</dbReference>
<reference evidence="2 3" key="1">
    <citation type="submission" date="2007-10" db="EMBL/GenBank/DDBJ databases">
        <authorList>
            <person name="Wagner-Dobler I."/>
            <person name="Ferriera S."/>
            <person name="Johnson J."/>
            <person name="Kravitz S."/>
            <person name="Beeson K."/>
            <person name="Sutton G."/>
            <person name="Rogers Y.-H."/>
            <person name="Friedman R."/>
            <person name="Frazier M."/>
            <person name="Venter J.C."/>
        </authorList>
    </citation>
    <scope>NUCLEOTIDE SEQUENCE [LARGE SCALE GENOMIC DNA]</scope>
    <source>
        <strain evidence="2 3">DFL-43</strain>
    </source>
</reference>
<comment type="caution">
    <text evidence="2">The sequence shown here is derived from an EMBL/GenBank/DDBJ whole genome shotgun (WGS) entry which is preliminary data.</text>
</comment>
<gene>
    <name evidence="2" type="ORF">HPDFL43_17640</name>
</gene>
<dbReference type="Proteomes" id="UP000004291">
    <property type="component" value="Chromosome"/>
</dbReference>
<evidence type="ECO:0000313" key="2">
    <source>
        <dbReference type="EMBL" id="EDQ31664.1"/>
    </source>
</evidence>
<keyword evidence="3" id="KW-1185">Reference proteome</keyword>
<evidence type="ECO:0000313" key="3">
    <source>
        <dbReference type="Proteomes" id="UP000004291"/>
    </source>
</evidence>
<name>A9DFU1_HOEPD</name>
<evidence type="ECO:0008006" key="4">
    <source>
        <dbReference type="Google" id="ProtNLM"/>
    </source>
</evidence>
<accession>A9DFU1</accession>
<dbReference type="Pfam" id="PF12915">
    <property type="entry name" value="DUF3833"/>
    <property type="match status" value="1"/>
</dbReference>
<proteinExistence type="predicted"/>
<dbReference type="eggNOG" id="ENOG5031DNS">
    <property type="taxonomic scope" value="Bacteria"/>
</dbReference>
<dbReference type="STRING" id="411684.HPDFL43_17640"/>
<organism evidence="2 3">
    <name type="scientific">Hoeflea phototrophica (strain DSM 17068 / NCIMB 14078 / DFL-43)</name>
    <dbReference type="NCBI Taxonomy" id="411684"/>
    <lineage>
        <taxon>Bacteria</taxon>
        <taxon>Pseudomonadati</taxon>
        <taxon>Pseudomonadota</taxon>
        <taxon>Alphaproteobacteria</taxon>
        <taxon>Hyphomicrobiales</taxon>
        <taxon>Rhizobiaceae</taxon>
        <taxon>Hoeflea</taxon>
    </lineage>
</organism>